<evidence type="ECO:0000313" key="2">
    <source>
        <dbReference type="EMBL" id="MDH8676982.1"/>
    </source>
</evidence>
<organism evidence="2 3">
    <name type="scientific">Fusibacter bizertensis</name>
    <dbReference type="NCBI Taxonomy" id="1488331"/>
    <lineage>
        <taxon>Bacteria</taxon>
        <taxon>Bacillati</taxon>
        <taxon>Bacillota</taxon>
        <taxon>Clostridia</taxon>
        <taxon>Eubacteriales</taxon>
        <taxon>Eubacteriales Family XII. Incertae Sedis</taxon>
        <taxon>Fusibacter</taxon>
    </lineage>
</organism>
<dbReference type="RefSeq" id="WP_281092781.1">
    <property type="nucleotide sequence ID" value="NZ_JARYZI010000001.1"/>
</dbReference>
<accession>A0ABT6N988</accession>
<keyword evidence="1" id="KW-1133">Transmembrane helix</keyword>
<sequence>MKSKKLFSFKEICGDIKAFVREHKNWFLFLPIYIWYFIFIYLILGLGDDLSRQNDNSNPMSKRH</sequence>
<evidence type="ECO:0000256" key="1">
    <source>
        <dbReference type="SAM" id="Phobius"/>
    </source>
</evidence>
<dbReference type="Proteomes" id="UP001158045">
    <property type="component" value="Unassembled WGS sequence"/>
</dbReference>
<keyword evidence="3" id="KW-1185">Reference proteome</keyword>
<proteinExistence type="predicted"/>
<evidence type="ECO:0000313" key="3">
    <source>
        <dbReference type="Proteomes" id="UP001158045"/>
    </source>
</evidence>
<feature type="transmembrane region" description="Helical" evidence="1">
    <location>
        <begin position="26"/>
        <end position="44"/>
    </location>
</feature>
<dbReference type="EMBL" id="JARYZI010000001">
    <property type="protein sequence ID" value="MDH8676982.1"/>
    <property type="molecule type" value="Genomic_DNA"/>
</dbReference>
<keyword evidence="1" id="KW-0812">Transmembrane</keyword>
<name>A0ABT6N988_9FIRM</name>
<comment type="caution">
    <text evidence="2">The sequence shown here is derived from an EMBL/GenBank/DDBJ whole genome shotgun (WGS) entry which is preliminary data.</text>
</comment>
<protein>
    <submittedName>
        <fullName evidence="2">Uncharacterized protein</fullName>
    </submittedName>
</protein>
<gene>
    <name evidence="2" type="ORF">QE109_02420</name>
</gene>
<keyword evidence="1" id="KW-0472">Membrane</keyword>
<reference evidence="2 3" key="1">
    <citation type="submission" date="2023-04" db="EMBL/GenBank/DDBJ databases">
        <title>Fusibacter bizertensis strain WBS, isolated from littoral bottom sediments of the Arctic seas - biochemical and genomic analysis.</title>
        <authorList>
            <person name="Brioukhanov A.L."/>
        </authorList>
    </citation>
    <scope>NUCLEOTIDE SEQUENCE [LARGE SCALE GENOMIC DNA]</scope>
    <source>
        <strain evidence="2 3">WBS</strain>
    </source>
</reference>